<dbReference type="EMBL" id="LR031573">
    <property type="protein sequence ID" value="VDC88387.1"/>
    <property type="molecule type" value="Genomic_DNA"/>
</dbReference>
<accession>A0A3P6A968</accession>
<dbReference type="AlphaFoldDB" id="A0A3P6A968"/>
<gene>
    <name evidence="1" type="ORF">BRAA02T06795Z</name>
</gene>
<reference evidence="1" key="1">
    <citation type="submission" date="2018-11" db="EMBL/GenBank/DDBJ databases">
        <authorList>
            <consortium name="Genoscope - CEA"/>
            <person name="William W."/>
        </authorList>
    </citation>
    <scope>NUCLEOTIDE SEQUENCE</scope>
</reference>
<sequence>MRWCAYLRYTPLCRLKILKNMQEAVRDDDIVLYGVP</sequence>
<proteinExistence type="predicted"/>
<name>A0A3P6A968_BRACM</name>
<evidence type="ECO:0000313" key="1">
    <source>
        <dbReference type="EMBL" id="VDC88387.1"/>
    </source>
</evidence>
<organism evidence="1">
    <name type="scientific">Brassica campestris</name>
    <name type="common">Field mustard</name>
    <dbReference type="NCBI Taxonomy" id="3711"/>
    <lineage>
        <taxon>Eukaryota</taxon>
        <taxon>Viridiplantae</taxon>
        <taxon>Streptophyta</taxon>
        <taxon>Embryophyta</taxon>
        <taxon>Tracheophyta</taxon>
        <taxon>Spermatophyta</taxon>
        <taxon>Magnoliopsida</taxon>
        <taxon>eudicotyledons</taxon>
        <taxon>Gunneridae</taxon>
        <taxon>Pentapetalae</taxon>
        <taxon>rosids</taxon>
        <taxon>malvids</taxon>
        <taxon>Brassicales</taxon>
        <taxon>Brassicaceae</taxon>
        <taxon>Brassiceae</taxon>
        <taxon>Brassica</taxon>
    </lineage>
</organism>
<protein>
    <submittedName>
        <fullName evidence="1">Uncharacterized protein</fullName>
    </submittedName>
</protein>